<dbReference type="GO" id="GO:0008299">
    <property type="term" value="P:isoprenoid biosynthetic process"/>
    <property type="evidence" value="ECO:0007669"/>
    <property type="project" value="InterPro"/>
</dbReference>
<dbReference type="KEGG" id="caa:Caka_0435"/>
<dbReference type="NCBIfam" id="TIGR00453">
    <property type="entry name" value="ispD"/>
    <property type="match status" value="1"/>
</dbReference>
<dbReference type="STRING" id="583355.Caka_0435"/>
<sequence length="235" mass="25655">MNALILLAAGSGSRMQGAVDDKVLTPLYGKPAFLWALEAFKQSAVIEHVVLVTRDDEQAGAIRKLLSKESLPLTFVHGGKERMDSVSNALEALPDGCDYVFIHDGARPLLQPETLLKLRDAAIRDGAAVLAHPVVDTIKRIPDAEHLSSQLLEDLDRKRLWAMETPQAFKFDKIRAAYAAVQSGGQLITDDTAAAASVGLGTTLVHNPHPNPKLTSPQDLEYIEWLLQRSEHHSS</sequence>
<evidence type="ECO:0000256" key="1">
    <source>
        <dbReference type="ARBA" id="ARBA00022679"/>
    </source>
</evidence>
<protein>
    <submittedName>
        <fullName evidence="3">4-diphosphocytidyl-2C-methyl-D-erythritol synthase</fullName>
    </submittedName>
</protein>
<organism evidence="3 4">
    <name type="scientific">Coraliomargarita akajimensis (strain DSM 45221 / IAM 15411 / JCM 23193 / KCTC 12865 / 04OKA010-24)</name>
    <dbReference type="NCBI Taxonomy" id="583355"/>
    <lineage>
        <taxon>Bacteria</taxon>
        <taxon>Pseudomonadati</taxon>
        <taxon>Verrucomicrobiota</taxon>
        <taxon>Opitutia</taxon>
        <taxon>Puniceicoccales</taxon>
        <taxon>Coraliomargaritaceae</taxon>
        <taxon>Coraliomargarita</taxon>
    </lineage>
</organism>
<dbReference type="HOGENOM" id="CLU_061281_1_0_0"/>
<dbReference type="InterPro" id="IPR001228">
    <property type="entry name" value="IspD"/>
</dbReference>
<dbReference type="PANTHER" id="PTHR32125">
    <property type="entry name" value="2-C-METHYL-D-ERYTHRITOL 4-PHOSPHATE CYTIDYLYLTRANSFERASE, CHLOROPLASTIC"/>
    <property type="match status" value="1"/>
</dbReference>
<dbReference type="GO" id="GO:0050518">
    <property type="term" value="F:2-C-methyl-D-erythritol 4-phosphate cytidylyltransferase activity"/>
    <property type="evidence" value="ECO:0007669"/>
    <property type="project" value="InterPro"/>
</dbReference>
<dbReference type="EMBL" id="CP001998">
    <property type="protein sequence ID" value="ADE53460.1"/>
    <property type="molecule type" value="Genomic_DNA"/>
</dbReference>
<dbReference type="RefSeq" id="WP_013042185.1">
    <property type="nucleotide sequence ID" value="NC_014008.1"/>
</dbReference>
<evidence type="ECO:0000313" key="4">
    <source>
        <dbReference type="Proteomes" id="UP000000925"/>
    </source>
</evidence>
<evidence type="ECO:0000313" key="3">
    <source>
        <dbReference type="EMBL" id="ADE53460.1"/>
    </source>
</evidence>
<keyword evidence="2" id="KW-0548">Nucleotidyltransferase</keyword>
<reference evidence="3 4" key="1">
    <citation type="journal article" date="2010" name="Stand. Genomic Sci.">
        <title>Complete genome sequence of Coraliomargarita akajimensis type strain (04OKA010-24).</title>
        <authorList>
            <person name="Mavromatis K."/>
            <person name="Abt B."/>
            <person name="Brambilla E."/>
            <person name="Lapidus A."/>
            <person name="Copeland A."/>
            <person name="Deshpande S."/>
            <person name="Nolan M."/>
            <person name="Lucas S."/>
            <person name="Tice H."/>
            <person name="Cheng J.F."/>
            <person name="Han C."/>
            <person name="Detter J.C."/>
            <person name="Woyke T."/>
            <person name="Goodwin L."/>
            <person name="Pitluck S."/>
            <person name="Held B."/>
            <person name="Brettin T."/>
            <person name="Tapia R."/>
            <person name="Ivanova N."/>
            <person name="Mikhailova N."/>
            <person name="Pati A."/>
            <person name="Liolios K."/>
            <person name="Chen A."/>
            <person name="Palaniappan K."/>
            <person name="Land M."/>
            <person name="Hauser L."/>
            <person name="Chang Y.J."/>
            <person name="Jeffries C.D."/>
            <person name="Rohde M."/>
            <person name="Goker M."/>
            <person name="Bristow J."/>
            <person name="Eisen J.A."/>
            <person name="Markowitz V."/>
            <person name="Hugenholtz P."/>
            <person name="Klenk H.P."/>
            <person name="Kyrpides N.C."/>
        </authorList>
    </citation>
    <scope>NUCLEOTIDE SEQUENCE [LARGE SCALE GENOMIC DNA]</scope>
    <source>
        <strain evidence="4">DSM 45221 / IAM 15411 / JCM 23193 / KCTC 12865</strain>
    </source>
</reference>
<dbReference type="InterPro" id="IPR029044">
    <property type="entry name" value="Nucleotide-diphossugar_trans"/>
</dbReference>
<dbReference type="InterPro" id="IPR034683">
    <property type="entry name" value="IspD/TarI"/>
</dbReference>
<gene>
    <name evidence="3" type="ordered locus">Caka_0435</name>
</gene>
<proteinExistence type="predicted"/>
<dbReference type="SUPFAM" id="SSF53448">
    <property type="entry name" value="Nucleotide-diphospho-sugar transferases"/>
    <property type="match status" value="1"/>
</dbReference>
<dbReference type="Pfam" id="PF01128">
    <property type="entry name" value="IspD"/>
    <property type="match status" value="1"/>
</dbReference>
<dbReference type="Proteomes" id="UP000000925">
    <property type="component" value="Chromosome"/>
</dbReference>
<evidence type="ECO:0000256" key="2">
    <source>
        <dbReference type="ARBA" id="ARBA00022695"/>
    </source>
</evidence>
<dbReference type="PANTHER" id="PTHR32125:SF4">
    <property type="entry name" value="2-C-METHYL-D-ERYTHRITOL 4-PHOSPHATE CYTIDYLYLTRANSFERASE, CHLOROPLASTIC"/>
    <property type="match status" value="1"/>
</dbReference>
<keyword evidence="4" id="KW-1185">Reference proteome</keyword>
<dbReference type="eggNOG" id="COG1211">
    <property type="taxonomic scope" value="Bacteria"/>
</dbReference>
<dbReference type="CDD" id="cd02516">
    <property type="entry name" value="CDP-ME_synthetase"/>
    <property type="match status" value="1"/>
</dbReference>
<name>D5EN25_CORAD</name>
<keyword evidence="1" id="KW-0808">Transferase</keyword>
<dbReference type="Gene3D" id="3.90.550.10">
    <property type="entry name" value="Spore Coat Polysaccharide Biosynthesis Protein SpsA, Chain A"/>
    <property type="match status" value="1"/>
</dbReference>
<dbReference type="InterPro" id="IPR050088">
    <property type="entry name" value="IspD/TarI_cytidylyltransf_bact"/>
</dbReference>
<dbReference type="AlphaFoldDB" id="D5EN25"/>
<accession>D5EN25</accession>